<evidence type="ECO:0000256" key="9">
    <source>
        <dbReference type="ARBA" id="ARBA00023204"/>
    </source>
</evidence>
<keyword evidence="4 14" id="KW-0378">Hydrolase</keyword>
<dbReference type="Pfam" id="PF13361">
    <property type="entry name" value="UvrD_C"/>
    <property type="match status" value="1"/>
</dbReference>
<feature type="binding site" evidence="14">
    <location>
        <begin position="12"/>
        <end position="19"/>
    </location>
    <ligand>
        <name>ATP</name>
        <dbReference type="ChEBI" id="CHEBI:30616"/>
    </ligand>
</feature>
<keyword evidence="3" id="KW-0227">DNA damage</keyword>
<comment type="catalytic activity">
    <reaction evidence="13">
        <text>ATP + H2O = ADP + phosphate + H(+)</text>
        <dbReference type="Rhea" id="RHEA:13065"/>
        <dbReference type="ChEBI" id="CHEBI:15377"/>
        <dbReference type="ChEBI" id="CHEBI:15378"/>
        <dbReference type="ChEBI" id="CHEBI:30616"/>
        <dbReference type="ChEBI" id="CHEBI:43474"/>
        <dbReference type="ChEBI" id="CHEBI:456216"/>
        <dbReference type="EC" id="5.6.2.4"/>
    </reaction>
</comment>
<gene>
    <name evidence="17" type="ORF">CLW00_10598</name>
</gene>
<keyword evidence="5 14" id="KW-0347">Helicase</keyword>
<dbReference type="GO" id="GO:0016887">
    <property type="term" value="F:ATP hydrolysis activity"/>
    <property type="evidence" value="ECO:0007669"/>
    <property type="project" value="RHEA"/>
</dbReference>
<dbReference type="AlphaFoldDB" id="A0A2T0WMP4"/>
<evidence type="ECO:0000256" key="3">
    <source>
        <dbReference type="ARBA" id="ARBA00022763"/>
    </source>
</evidence>
<dbReference type="PANTHER" id="PTHR11070">
    <property type="entry name" value="UVRD / RECB / PCRA DNA HELICASE FAMILY MEMBER"/>
    <property type="match status" value="1"/>
</dbReference>
<dbReference type="RefSeq" id="WP_106133469.1">
    <property type="nucleotide sequence ID" value="NZ_PVTR01000005.1"/>
</dbReference>
<dbReference type="Pfam" id="PF00580">
    <property type="entry name" value="UvrD-helicase"/>
    <property type="match status" value="1"/>
</dbReference>
<keyword evidence="9" id="KW-0234">DNA repair</keyword>
<evidence type="ECO:0000256" key="1">
    <source>
        <dbReference type="ARBA" id="ARBA00022722"/>
    </source>
</evidence>
<evidence type="ECO:0000256" key="7">
    <source>
        <dbReference type="ARBA" id="ARBA00022840"/>
    </source>
</evidence>
<evidence type="ECO:0000259" key="16">
    <source>
        <dbReference type="PROSITE" id="PS51217"/>
    </source>
</evidence>
<dbReference type="PANTHER" id="PTHR11070:SF67">
    <property type="entry name" value="DNA 3'-5' HELICASE"/>
    <property type="match status" value="1"/>
</dbReference>
<dbReference type="EMBL" id="PVTR01000005">
    <property type="protein sequence ID" value="PRY87978.1"/>
    <property type="molecule type" value="Genomic_DNA"/>
</dbReference>
<feature type="domain" description="UvrD-like helicase C-terminal" evidence="16">
    <location>
        <begin position="497"/>
        <end position="760"/>
    </location>
</feature>
<feature type="domain" description="UvrD-like helicase ATP-binding" evidence="15">
    <location>
        <begin position="1"/>
        <end position="466"/>
    </location>
</feature>
<evidence type="ECO:0000256" key="14">
    <source>
        <dbReference type="PROSITE-ProRule" id="PRU00560"/>
    </source>
</evidence>
<dbReference type="SUPFAM" id="SSF52540">
    <property type="entry name" value="P-loop containing nucleoside triphosphate hydrolases"/>
    <property type="match status" value="1"/>
</dbReference>
<dbReference type="GO" id="GO:0005524">
    <property type="term" value="F:ATP binding"/>
    <property type="evidence" value="ECO:0007669"/>
    <property type="project" value="UniProtKB-UniRule"/>
</dbReference>
<reference evidence="17 18" key="1">
    <citation type="submission" date="2018-03" db="EMBL/GenBank/DDBJ databases">
        <title>Genomic Encyclopedia of Archaeal and Bacterial Type Strains, Phase II (KMG-II): from individual species to whole genera.</title>
        <authorList>
            <person name="Goeker M."/>
        </authorList>
    </citation>
    <scope>NUCLEOTIDE SEQUENCE [LARGE SCALE GENOMIC DNA]</scope>
    <source>
        <strain evidence="17 18">DSM 27929</strain>
    </source>
</reference>
<accession>A0A2T0WMP4</accession>
<evidence type="ECO:0000256" key="8">
    <source>
        <dbReference type="ARBA" id="ARBA00023125"/>
    </source>
</evidence>
<dbReference type="GO" id="GO:0043138">
    <property type="term" value="F:3'-5' DNA helicase activity"/>
    <property type="evidence" value="ECO:0007669"/>
    <property type="project" value="UniProtKB-EC"/>
</dbReference>
<dbReference type="EC" id="5.6.2.4" evidence="12"/>
<evidence type="ECO:0000256" key="12">
    <source>
        <dbReference type="ARBA" id="ARBA00034808"/>
    </source>
</evidence>
<keyword evidence="7 14" id="KW-0067">ATP-binding</keyword>
<keyword evidence="1" id="KW-0540">Nuclease</keyword>
<dbReference type="InterPro" id="IPR014016">
    <property type="entry name" value="UvrD-like_ATP-bd"/>
</dbReference>
<dbReference type="GO" id="GO:0003677">
    <property type="term" value="F:DNA binding"/>
    <property type="evidence" value="ECO:0007669"/>
    <property type="project" value="UniProtKB-KW"/>
</dbReference>
<dbReference type="InterPro" id="IPR027417">
    <property type="entry name" value="P-loop_NTPase"/>
</dbReference>
<name>A0A2T0WMP4_9BACT</name>
<keyword evidence="6 17" id="KW-0269">Exonuclease</keyword>
<comment type="caution">
    <text evidence="17">The sequence shown here is derived from an EMBL/GenBank/DDBJ whole genome shotgun (WGS) entry which is preliminary data.</text>
</comment>
<sequence length="1082" mass="125090">MDSIKPFIIYKSSAGSGKTYTLTLEYLKLALKYPGAFKQILAVTFTNKATQEMKARILEFLERLSVEVRPDEFLDKELMKHLAIDEDGLKEKAHNTLLDILHSYGDFSVSTIDSFFQKVIRAFAREMDLQAKFDVELDQDAVLDRLVDRVVEKVSEDDNLKNWLVDYAKEQIQKGSSWDIRIGIKGLGREIFQEKFKAHREIFQATIEQDDLIRRLKAYVFQQRSELVQLAKEMNKTANDIRMQFGLDWADFSGGRGNSNFVIRLDKLGFADDPFPFFTEKQLPKIDRNDDWHTKTSKRKSDIISAAESGLRELIHQSIILRNRWNTLDTLLRNLNVYGVFRNLILELRDLKDEEGILLISDVNDFLKEITKDNEAPFIYEKIGNQYKHFLIDEFQDTSDFQWSSFKPLLVNSLASGNTNLLVGDVKQSIYRWRGGKLELLLKEVEGQIGDKMTVVKNLDVNYRSLPNVIDFNNTLFRGLPGFLQDVMAQDHLVDAEELLAFAFNEVQQKVPEKKRLLPFQGFVHLEFEEKESKRSGEEVEEEIEEEGVLDKLPGLVEQLQNKGYALKDIAFLVRKNQEGALIADTMMDYAREHPDNGYAYDVLSEESLFLEKSAAVKALISLLKYLRNREDIVALKTCYYYYALFQGLPYSHELFDLYSLPKDLQAKQTVLEALLDEWMKQPLLELIESLIQFLQLTDVGTDLAYISGFKESIFDFVKKNRADLSGFLDWWELNKNKQTVKIPEDHDAMRILTIHKSKGLQFKVVIMPFLNWTILPTGQKAPVLWSEWQEEQLKAVMPITHQKDLLNTAFSELYTQEVKLAYLDTLNMLYVAFTRAEEMFWGHADYKVNKDSIVSTASTGGVLYDLFSSEVLRDFYDSGAEWNEESKVFEYGAWPAVVQRESRSKAPMHELNWAVSDWKSKLKTKEYAWDFGQAGLQDRSQRKIGVLVHEILEQSNTLEDAVNKLKQYEFEGRFDAEVGAEVAQQLTDLFSHPKLQVWYSDAYQSFAEQGIILPGGGQRRPDRILLNEQEVIVLDFKTGEKKESHLIQVREYMALIRGITGREVKGFICYLEPTEIIEVYG</sequence>
<protein>
    <recommendedName>
        <fullName evidence="12">DNA 3'-5' helicase</fullName>
        <ecNumber evidence="12">5.6.2.4</ecNumber>
    </recommendedName>
</protein>
<dbReference type="GO" id="GO:0000725">
    <property type="term" value="P:recombinational repair"/>
    <property type="evidence" value="ECO:0007669"/>
    <property type="project" value="TreeGrafter"/>
</dbReference>
<evidence type="ECO:0000256" key="5">
    <source>
        <dbReference type="ARBA" id="ARBA00022806"/>
    </source>
</evidence>
<dbReference type="GO" id="GO:0004527">
    <property type="term" value="F:exonuclease activity"/>
    <property type="evidence" value="ECO:0007669"/>
    <property type="project" value="UniProtKB-KW"/>
</dbReference>
<dbReference type="GO" id="GO:0005829">
    <property type="term" value="C:cytosol"/>
    <property type="evidence" value="ECO:0007669"/>
    <property type="project" value="TreeGrafter"/>
</dbReference>
<proteinExistence type="predicted"/>
<evidence type="ECO:0000259" key="15">
    <source>
        <dbReference type="PROSITE" id="PS51198"/>
    </source>
</evidence>
<evidence type="ECO:0000256" key="4">
    <source>
        <dbReference type="ARBA" id="ARBA00022801"/>
    </source>
</evidence>
<evidence type="ECO:0000313" key="18">
    <source>
        <dbReference type="Proteomes" id="UP000238157"/>
    </source>
</evidence>
<evidence type="ECO:0000256" key="13">
    <source>
        <dbReference type="ARBA" id="ARBA00048988"/>
    </source>
</evidence>
<evidence type="ECO:0000256" key="2">
    <source>
        <dbReference type="ARBA" id="ARBA00022741"/>
    </source>
</evidence>
<evidence type="ECO:0000256" key="6">
    <source>
        <dbReference type="ARBA" id="ARBA00022839"/>
    </source>
</evidence>
<comment type="catalytic activity">
    <reaction evidence="11">
        <text>Couples ATP hydrolysis with the unwinding of duplex DNA by translocating in the 3'-5' direction.</text>
        <dbReference type="EC" id="5.6.2.4"/>
    </reaction>
</comment>
<dbReference type="Proteomes" id="UP000238157">
    <property type="component" value="Unassembled WGS sequence"/>
</dbReference>
<dbReference type="InterPro" id="IPR014017">
    <property type="entry name" value="DNA_helicase_UvrD-like_C"/>
</dbReference>
<keyword evidence="18" id="KW-1185">Reference proteome</keyword>
<dbReference type="PROSITE" id="PS51198">
    <property type="entry name" value="UVRD_HELICASE_ATP_BIND"/>
    <property type="match status" value="1"/>
</dbReference>
<dbReference type="InterPro" id="IPR000212">
    <property type="entry name" value="DNA_helicase_UvrD/REP"/>
</dbReference>
<dbReference type="Gene3D" id="1.10.3170.10">
    <property type="entry name" value="Recbcd, chain B, domain 2"/>
    <property type="match status" value="1"/>
</dbReference>
<dbReference type="PROSITE" id="PS51217">
    <property type="entry name" value="UVRD_HELICASE_CTER"/>
    <property type="match status" value="1"/>
</dbReference>
<keyword evidence="2 14" id="KW-0547">Nucleotide-binding</keyword>
<dbReference type="Gene3D" id="3.90.320.10">
    <property type="match status" value="1"/>
</dbReference>
<keyword evidence="10" id="KW-0413">Isomerase</keyword>
<dbReference type="InterPro" id="IPR011604">
    <property type="entry name" value="PDDEXK-like_dom_sf"/>
</dbReference>
<evidence type="ECO:0000313" key="17">
    <source>
        <dbReference type="EMBL" id="PRY87978.1"/>
    </source>
</evidence>
<dbReference type="Gene3D" id="3.40.50.300">
    <property type="entry name" value="P-loop containing nucleotide triphosphate hydrolases"/>
    <property type="match status" value="3"/>
</dbReference>
<evidence type="ECO:0000256" key="10">
    <source>
        <dbReference type="ARBA" id="ARBA00023235"/>
    </source>
</evidence>
<evidence type="ECO:0000256" key="11">
    <source>
        <dbReference type="ARBA" id="ARBA00034617"/>
    </source>
</evidence>
<dbReference type="OrthoDB" id="9810135at2"/>
<keyword evidence="8" id="KW-0238">DNA-binding</keyword>
<organism evidence="17 18">
    <name type="scientific">Mongoliibacter ruber</name>
    <dbReference type="NCBI Taxonomy" id="1750599"/>
    <lineage>
        <taxon>Bacteria</taxon>
        <taxon>Pseudomonadati</taxon>
        <taxon>Bacteroidota</taxon>
        <taxon>Cytophagia</taxon>
        <taxon>Cytophagales</taxon>
        <taxon>Cyclobacteriaceae</taxon>
        <taxon>Mongoliibacter</taxon>
    </lineage>
</organism>